<evidence type="ECO:0000256" key="7">
    <source>
        <dbReference type="SAM" id="Phobius"/>
    </source>
</evidence>
<evidence type="ECO:0000313" key="10">
    <source>
        <dbReference type="Proteomes" id="UP000245916"/>
    </source>
</evidence>
<dbReference type="AlphaFoldDB" id="A0A2U2J6K8"/>
<evidence type="ECO:0000313" key="9">
    <source>
        <dbReference type="EMBL" id="PWG03921.1"/>
    </source>
</evidence>
<dbReference type="GO" id="GO:0016020">
    <property type="term" value="C:membrane"/>
    <property type="evidence" value="ECO:0007669"/>
    <property type="project" value="UniProtKB-SubCell"/>
</dbReference>
<keyword evidence="2" id="KW-0813">Transport</keyword>
<dbReference type="Proteomes" id="UP000245916">
    <property type="component" value="Unassembled WGS sequence"/>
</dbReference>
<dbReference type="NCBIfam" id="NF033827">
    <property type="entry name" value="CDF_efflux_DmeF"/>
    <property type="match status" value="1"/>
</dbReference>
<dbReference type="InterPro" id="IPR002524">
    <property type="entry name" value="Cation_efflux"/>
</dbReference>
<feature type="transmembrane region" description="Helical" evidence="7">
    <location>
        <begin position="180"/>
        <end position="200"/>
    </location>
</feature>
<evidence type="ECO:0000256" key="5">
    <source>
        <dbReference type="ARBA" id="ARBA00023065"/>
    </source>
</evidence>
<evidence type="ECO:0000256" key="3">
    <source>
        <dbReference type="ARBA" id="ARBA00022692"/>
    </source>
</evidence>
<keyword evidence="10" id="KW-1185">Reference proteome</keyword>
<dbReference type="SUPFAM" id="SSF161111">
    <property type="entry name" value="Cation efflux protein transmembrane domain-like"/>
    <property type="match status" value="1"/>
</dbReference>
<gene>
    <name evidence="9" type="ORF">DF286_08310</name>
</gene>
<evidence type="ECO:0000256" key="2">
    <source>
        <dbReference type="ARBA" id="ARBA00022448"/>
    </source>
</evidence>
<dbReference type="EMBL" id="QFFF01000001">
    <property type="protein sequence ID" value="PWG03921.1"/>
    <property type="molecule type" value="Genomic_DNA"/>
</dbReference>
<reference evidence="9 10" key="1">
    <citation type="submission" date="2018-05" db="EMBL/GenBank/DDBJ databases">
        <title>Genome of Sphingosinicella humi QZX222.</title>
        <authorList>
            <person name="Qiao Z."/>
            <person name="Wang G."/>
        </authorList>
    </citation>
    <scope>NUCLEOTIDE SEQUENCE [LARGE SCALE GENOMIC DNA]</scope>
    <source>
        <strain evidence="9 10">QZX222</strain>
    </source>
</reference>
<evidence type="ECO:0000256" key="1">
    <source>
        <dbReference type="ARBA" id="ARBA00004141"/>
    </source>
</evidence>
<organism evidence="9 10">
    <name type="scientific">Allosphingosinicella humi</name>
    <dbReference type="NCBI Taxonomy" id="2068657"/>
    <lineage>
        <taxon>Bacteria</taxon>
        <taxon>Pseudomonadati</taxon>
        <taxon>Pseudomonadota</taxon>
        <taxon>Alphaproteobacteria</taxon>
        <taxon>Sphingomonadales</taxon>
        <taxon>Sphingomonadaceae</taxon>
        <taxon>Allosphingosinicella</taxon>
    </lineage>
</organism>
<dbReference type="InterPro" id="IPR058533">
    <property type="entry name" value="Cation_efflux_TM"/>
</dbReference>
<dbReference type="RefSeq" id="WP_109272093.1">
    <property type="nucleotide sequence ID" value="NZ_QFFF01000001.1"/>
</dbReference>
<proteinExistence type="predicted"/>
<evidence type="ECO:0000256" key="6">
    <source>
        <dbReference type="ARBA" id="ARBA00023136"/>
    </source>
</evidence>
<sequence length="316" mass="34370">MGPAAEHTKHRHAAAAAEQWHQHAFLGEAHHANERRTRWVVALTTVMMVGEIAAGWLTGSMALLADGFHMATHAAALAVAAGAYAFARRRAHDPSFAFGTGKVGDLAGFGSALMLAVFAIGIGVESIERLIEPRGVAYDEAIVVAVLGLLVNLASAWLLSDGHQHGHDHHHHHDHNLRSAYFHVLADALTSVLAILALLAGRYLGWAWLDAAVGIVGALVILRWSWELMRDTGSILLDRSDLKLADEARRRIENDGDARVTDLHIWRIAPGAHAGIVSLVADRPHEVAEYHRRLSDLDTIVHLSIEIHRCPGPDCR</sequence>
<dbReference type="InterPro" id="IPR027469">
    <property type="entry name" value="Cation_efflux_TMD_sf"/>
</dbReference>
<evidence type="ECO:0000259" key="8">
    <source>
        <dbReference type="Pfam" id="PF01545"/>
    </source>
</evidence>
<keyword evidence="4 7" id="KW-1133">Transmembrane helix</keyword>
<keyword evidence="3 7" id="KW-0812">Transmembrane</keyword>
<accession>A0A2U2J6K8</accession>
<evidence type="ECO:0000256" key="4">
    <source>
        <dbReference type="ARBA" id="ARBA00022989"/>
    </source>
</evidence>
<keyword evidence="6 7" id="KW-0472">Membrane</keyword>
<dbReference type="OrthoDB" id="271709at2"/>
<dbReference type="Pfam" id="PF01545">
    <property type="entry name" value="Cation_efflux"/>
    <property type="match status" value="1"/>
</dbReference>
<feature type="domain" description="Cation efflux protein transmembrane" evidence="8">
    <location>
        <begin position="41"/>
        <end position="237"/>
    </location>
</feature>
<dbReference type="GO" id="GO:0006882">
    <property type="term" value="P:intracellular zinc ion homeostasis"/>
    <property type="evidence" value="ECO:0007669"/>
    <property type="project" value="InterPro"/>
</dbReference>
<comment type="caution">
    <text evidence="9">The sequence shown here is derived from an EMBL/GenBank/DDBJ whole genome shotgun (WGS) entry which is preliminary data.</text>
</comment>
<feature type="transmembrane region" description="Helical" evidence="7">
    <location>
        <begin position="106"/>
        <end position="124"/>
    </location>
</feature>
<dbReference type="PANTHER" id="PTHR45755:SF4">
    <property type="entry name" value="ZINC TRANSPORTER 7"/>
    <property type="match status" value="1"/>
</dbReference>
<dbReference type="Gene3D" id="1.20.1510.10">
    <property type="entry name" value="Cation efflux protein transmembrane domain"/>
    <property type="match status" value="1"/>
</dbReference>
<dbReference type="PANTHER" id="PTHR45755">
    <property type="match status" value="1"/>
</dbReference>
<dbReference type="InterPro" id="IPR045316">
    <property type="entry name" value="Msc2-like"/>
</dbReference>
<feature type="transmembrane region" description="Helical" evidence="7">
    <location>
        <begin position="39"/>
        <end position="62"/>
    </location>
</feature>
<feature type="transmembrane region" description="Helical" evidence="7">
    <location>
        <begin position="206"/>
        <end position="226"/>
    </location>
</feature>
<dbReference type="NCBIfam" id="TIGR01297">
    <property type="entry name" value="CDF"/>
    <property type="match status" value="1"/>
</dbReference>
<comment type="subcellular location">
    <subcellularLocation>
        <location evidence="1">Membrane</location>
        <topology evidence="1">Multi-pass membrane protein</topology>
    </subcellularLocation>
</comment>
<feature type="transmembrane region" description="Helical" evidence="7">
    <location>
        <begin position="136"/>
        <end position="159"/>
    </location>
</feature>
<keyword evidence="5" id="KW-0406">Ion transport</keyword>
<name>A0A2U2J6K8_9SPHN</name>
<protein>
    <submittedName>
        <fullName evidence="9">Cation transporter</fullName>
    </submittedName>
</protein>
<dbReference type="GO" id="GO:0005385">
    <property type="term" value="F:zinc ion transmembrane transporter activity"/>
    <property type="evidence" value="ECO:0007669"/>
    <property type="project" value="InterPro"/>
</dbReference>